<comment type="caution">
    <text evidence="3">The sequence shown here is derived from an EMBL/GenBank/DDBJ whole genome shotgun (WGS) entry which is preliminary data.</text>
</comment>
<feature type="transmembrane region" description="Helical" evidence="2">
    <location>
        <begin position="199"/>
        <end position="219"/>
    </location>
</feature>
<protein>
    <recommendedName>
        <fullName evidence="5">5,10-methylene-tetrahydrofolate dehydrogenase</fullName>
    </recommendedName>
</protein>
<dbReference type="AlphaFoldDB" id="A0A5R8ZZD6"/>
<proteinExistence type="predicted"/>
<name>A0A5R8ZZD6_9MICC</name>
<evidence type="ECO:0000256" key="2">
    <source>
        <dbReference type="SAM" id="Phobius"/>
    </source>
</evidence>
<dbReference type="Proteomes" id="UP000306544">
    <property type="component" value="Unassembled WGS sequence"/>
</dbReference>
<reference evidence="3 4" key="1">
    <citation type="submission" date="2019-05" db="EMBL/GenBank/DDBJ databases">
        <title>Nesterenkonia sp. GY239, isolated from the Southern Atlantic Ocean.</title>
        <authorList>
            <person name="Zhang G."/>
        </authorList>
    </citation>
    <scope>NUCLEOTIDE SEQUENCE [LARGE SCALE GENOMIC DNA]</scope>
    <source>
        <strain evidence="3 4">GY239</strain>
    </source>
</reference>
<evidence type="ECO:0000313" key="3">
    <source>
        <dbReference type="EMBL" id="TLP71798.1"/>
    </source>
</evidence>
<keyword evidence="2" id="KW-0812">Transmembrane</keyword>
<dbReference type="OrthoDB" id="8477132at2"/>
<evidence type="ECO:0000256" key="1">
    <source>
        <dbReference type="SAM" id="MobiDB-lite"/>
    </source>
</evidence>
<keyword evidence="2" id="KW-1133">Transmembrane helix</keyword>
<gene>
    <name evidence="3" type="ORF">FEF27_12280</name>
</gene>
<feature type="transmembrane region" description="Helical" evidence="2">
    <location>
        <begin position="323"/>
        <end position="344"/>
    </location>
</feature>
<dbReference type="EMBL" id="VAWA01000026">
    <property type="protein sequence ID" value="TLP71798.1"/>
    <property type="molecule type" value="Genomic_DNA"/>
</dbReference>
<keyword evidence="4" id="KW-1185">Reference proteome</keyword>
<dbReference type="RefSeq" id="WP_138171178.1">
    <property type="nucleotide sequence ID" value="NZ_VAWA01000026.1"/>
</dbReference>
<feature type="transmembrane region" description="Helical" evidence="2">
    <location>
        <begin position="231"/>
        <end position="252"/>
    </location>
</feature>
<sequence length="386" mass="42736">MTTQESPTQGPGTVVVGVVADPVASPVQVARQLEQELPGLLSEQLADRQWRVEVHRERLPPSDMQRFEMMNVAADYKRQRGWDFAVCITDLPLVTDRQPVVADASSSRNVAVVSLPAFGAMALRRRVLGVVAQLIEDLRGETTPEEGSEEHRRSRVAALGGAFRRTTPDQDGIDLRILATRGRLRLLVGMVRDNQPWRLVSGLRGALVGAFAFSAFYLINATLWELAITMAVWQLVAVVFASITVMLTWLIVYHHLWERARNLPAREREQAVLFNASTVLTLAIGLACGYVGLYVLNLIAALIVFTPEVFSQYVGAEYGLGEYLLVALLATSAATVAGAIGSGFESEESVHEAAYSYRERARREAIRRSREAEENDERLDETMREG</sequence>
<evidence type="ECO:0008006" key="5">
    <source>
        <dbReference type="Google" id="ProtNLM"/>
    </source>
</evidence>
<keyword evidence="2" id="KW-0472">Membrane</keyword>
<feature type="region of interest" description="Disordered" evidence="1">
    <location>
        <begin position="366"/>
        <end position="386"/>
    </location>
</feature>
<organism evidence="3 4">
    <name type="scientific">Nesterenkonia sphaerica</name>
    <dbReference type="NCBI Taxonomy" id="1804988"/>
    <lineage>
        <taxon>Bacteria</taxon>
        <taxon>Bacillati</taxon>
        <taxon>Actinomycetota</taxon>
        <taxon>Actinomycetes</taxon>
        <taxon>Micrococcales</taxon>
        <taxon>Micrococcaceae</taxon>
        <taxon>Nesterenkonia</taxon>
    </lineage>
</organism>
<feature type="transmembrane region" description="Helical" evidence="2">
    <location>
        <begin position="272"/>
        <end position="303"/>
    </location>
</feature>
<accession>A0A5R8ZZD6</accession>
<evidence type="ECO:0000313" key="4">
    <source>
        <dbReference type="Proteomes" id="UP000306544"/>
    </source>
</evidence>